<dbReference type="EMBL" id="AP018365">
    <property type="protein sequence ID" value="BBA98990.1"/>
    <property type="molecule type" value="Genomic_DNA"/>
</dbReference>
<gene>
    <name evidence="2" type="ORF">RVR_5426</name>
</gene>
<reference evidence="2 3" key="2">
    <citation type="journal article" date="2011" name="J. Antibiot.">
        <title>Furaquinocins I and J: novel polyketide isoprenoid hybrid compounds from Streptomyces reveromyceticus SN-593.</title>
        <authorList>
            <person name="Panthee S."/>
            <person name="Takahashi S."/>
            <person name="Takagi H."/>
            <person name="Nogawa T."/>
            <person name="Oowada E."/>
            <person name="Uramoto M."/>
            <person name="Osada H."/>
        </authorList>
    </citation>
    <scope>NUCLEOTIDE SEQUENCE [LARGE SCALE GENOMIC DNA]</scope>
    <source>
        <strain evidence="2 3">SN-593</strain>
    </source>
</reference>
<name>A0A7U3VPR6_9ACTN</name>
<reference evidence="2 3" key="4">
    <citation type="journal article" date="2020" name="Sci. Rep.">
        <title>beta-carboline chemical signals induce reveromycin production through a LuxR family regulator in Streptomyces sp. SN-593.</title>
        <authorList>
            <person name="Panthee S."/>
            <person name="Kito N."/>
            <person name="Hayashi T."/>
            <person name="Shimizu T."/>
            <person name="Ishikawa J."/>
            <person name="Hamamoto H."/>
            <person name="Osada H."/>
            <person name="Takahashi S."/>
        </authorList>
    </citation>
    <scope>NUCLEOTIDE SEQUENCE [LARGE SCALE GENOMIC DNA]</scope>
    <source>
        <strain evidence="2 3">SN-593</strain>
    </source>
</reference>
<evidence type="ECO:0000313" key="3">
    <source>
        <dbReference type="Proteomes" id="UP000595703"/>
    </source>
</evidence>
<feature type="region of interest" description="Disordered" evidence="1">
    <location>
        <begin position="67"/>
        <end position="96"/>
    </location>
</feature>
<keyword evidence="3" id="KW-1185">Reference proteome</keyword>
<protein>
    <submittedName>
        <fullName evidence="2">Uncharacterized protein</fullName>
    </submittedName>
</protein>
<feature type="compositionally biased region" description="Polar residues" evidence="1">
    <location>
        <begin position="1"/>
        <end position="19"/>
    </location>
</feature>
<evidence type="ECO:0000313" key="2">
    <source>
        <dbReference type="EMBL" id="BBA98990.1"/>
    </source>
</evidence>
<dbReference type="Proteomes" id="UP000595703">
    <property type="component" value="Chromosome"/>
</dbReference>
<dbReference type="AlphaFoldDB" id="A0A7U3VPR6"/>
<proteinExistence type="predicted"/>
<evidence type="ECO:0000256" key="1">
    <source>
        <dbReference type="SAM" id="MobiDB-lite"/>
    </source>
</evidence>
<feature type="compositionally biased region" description="Low complexity" evidence="1">
    <location>
        <begin position="67"/>
        <end position="91"/>
    </location>
</feature>
<reference evidence="2 3" key="3">
    <citation type="journal article" date="2011" name="Nat. Chem. Biol.">
        <title>Reveromycin A biosynthesis uses RevG and RevJ for stereospecific spiroacetal formation.</title>
        <authorList>
            <person name="Takahashi S."/>
            <person name="Toyoda A."/>
            <person name="Sekiyama Y."/>
            <person name="Takagi H."/>
            <person name="Nogawa T."/>
            <person name="Uramoto M."/>
            <person name="Suzuki R."/>
            <person name="Koshino H."/>
            <person name="Kumano T."/>
            <person name="Panthee S."/>
            <person name="Dairi T."/>
            <person name="Ishikawa J."/>
            <person name="Ikeda H."/>
            <person name="Sakaki Y."/>
            <person name="Osada H."/>
        </authorList>
    </citation>
    <scope>NUCLEOTIDE SEQUENCE [LARGE SCALE GENOMIC DNA]</scope>
    <source>
        <strain evidence="2 3">SN-593</strain>
    </source>
</reference>
<accession>A0A7U3VPR6</accession>
<reference evidence="2 3" key="1">
    <citation type="journal article" date="2010" name="J. Bacteriol.">
        <title>Biochemical characterization of a novel indole prenyltransferase from Streptomyces sp. SN-593.</title>
        <authorList>
            <person name="Takahashi S."/>
            <person name="Takagi H."/>
            <person name="Toyoda A."/>
            <person name="Uramoto M."/>
            <person name="Nogawa T."/>
            <person name="Ueki M."/>
            <person name="Sakaki Y."/>
            <person name="Osada H."/>
        </authorList>
    </citation>
    <scope>NUCLEOTIDE SEQUENCE [LARGE SCALE GENOMIC DNA]</scope>
    <source>
        <strain evidence="2 3">SN-593</strain>
    </source>
</reference>
<feature type="region of interest" description="Disordered" evidence="1">
    <location>
        <begin position="1"/>
        <end position="53"/>
    </location>
</feature>
<sequence length="110" mass="11331">MNLTVMNLTEPSGSASRTRTPAPGPTVERGAATTPGRDPRPRHTSTAAHPRGTPVARALLAPRAALPDTAAPAAVRPTRAATGRTAAEADTPIGHQPRRFTCNCAHAHGC</sequence>
<organism evidence="2 3">
    <name type="scientific">Actinacidiphila reveromycinica</name>
    <dbReference type="NCBI Taxonomy" id="659352"/>
    <lineage>
        <taxon>Bacteria</taxon>
        <taxon>Bacillati</taxon>
        <taxon>Actinomycetota</taxon>
        <taxon>Actinomycetes</taxon>
        <taxon>Kitasatosporales</taxon>
        <taxon>Streptomycetaceae</taxon>
        <taxon>Actinacidiphila</taxon>
    </lineage>
</organism>
<dbReference type="KEGG" id="arev:RVR_5426"/>